<keyword evidence="3 5" id="KW-0133">Cell shape</keyword>
<dbReference type="EMBL" id="CZVW01000028">
    <property type="protein sequence ID" value="CUT04787.1"/>
    <property type="molecule type" value="Genomic_DNA"/>
</dbReference>
<dbReference type="GO" id="GO:0005886">
    <property type="term" value="C:plasma membrane"/>
    <property type="evidence" value="ECO:0007669"/>
    <property type="project" value="TreeGrafter"/>
</dbReference>
<dbReference type="InterPro" id="IPR007221">
    <property type="entry name" value="MreC"/>
</dbReference>
<dbReference type="Proteomes" id="UP000199197">
    <property type="component" value="Unassembled WGS sequence"/>
</dbReference>
<gene>
    <name evidence="8" type="ORF">JGI23_01803</name>
</gene>
<name>A0A0N7MYP1_9BACT</name>
<keyword evidence="6" id="KW-0812">Transmembrane</keyword>
<accession>A0A0N7MYP1</accession>
<dbReference type="Gene3D" id="2.40.10.340">
    <property type="entry name" value="Rod shape-determining protein MreC, domain 1"/>
    <property type="match status" value="1"/>
</dbReference>
<feature type="transmembrane region" description="Helical" evidence="6">
    <location>
        <begin position="12"/>
        <end position="30"/>
    </location>
</feature>
<keyword evidence="6" id="KW-0472">Membrane</keyword>
<evidence type="ECO:0000256" key="4">
    <source>
        <dbReference type="ARBA" id="ARBA00032089"/>
    </source>
</evidence>
<evidence type="ECO:0000256" key="2">
    <source>
        <dbReference type="ARBA" id="ARBA00013855"/>
    </source>
</evidence>
<evidence type="ECO:0000259" key="7">
    <source>
        <dbReference type="Pfam" id="PF04085"/>
    </source>
</evidence>
<reference evidence="9" key="1">
    <citation type="submission" date="2015-11" db="EMBL/GenBank/DDBJ databases">
        <authorList>
            <person name="Varghese N."/>
        </authorList>
    </citation>
    <scope>NUCLEOTIDE SEQUENCE [LARGE SCALE GENOMIC DNA]</scope>
    <source>
        <strain evidence="9">JGI-23</strain>
    </source>
</reference>
<evidence type="ECO:0000313" key="9">
    <source>
        <dbReference type="Proteomes" id="UP000199197"/>
    </source>
</evidence>
<dbReference type="PANTHER" id="PTHR34138">
    <property type="entry name" value="CELL SHAPE-DETERMINING PROTEIN MREC"/>
    <property type="match status" value="1"/>
</dbReference>
<proteinExistence type="inferred from homology"/>
<organism evidence="8 9">
    <name type="scientific">Candidatus Chryseopegocella kryptomonas</name>
    <dbReference type="NCBI Taxonomy" id="1633643"/>
    <lineage>
        <taxon>Bacteria</taxon>
        <taxon>Pseudomonadati</taxon>
        <taxon>Candidatus Kryptoniota</taxon>
        <taxon>Candidatus Chryseopegocella</taxon>
    </lineage>
</organism>
<sequence>MLKIFSQITQHLKEYLILSALVLISLLLIFSNTSHKSHLISKIAVEVAGISKSITGVIPNLYNLRAENKELRKTNIILLNELNQLREEKLENIRLRKLLGFKEKNNNFEFIPADVVGKTLINPYNYIVLNAGLDDGVEVNMPIICESGVVGKIMKVGKKYSIGMILFHKDFRTSVKIQRSRVDGILGWNGGEYLTMLNVPKTMDVEIGDVVVTSEYSTIFPPGFEIGVVTEIDNSVQGLFKLIKIKPSVDFTKLEEVFIVKYKYDFEREEIEQTMMGK</sequence>
<dbReference type="PANTHER" id="PTHR34138:SF1">
    <property type="entry name" value="CELL SHAPE-DETERMINING PROTEIN MREC"/>
    <property type="match status" value="1"/>
</dbReference>
<dbReference type="AlphaFoldDB" id="A0A0N7MYP1"/>
<dbReference type="InterPro" id="IPR042175">
    <property type="entry name" value="Cell/Rod_MreC_2"/>
</dbReference>
<evidence type="ECO:0000256" key="1">
    <source>
        <dbReference type="ARBA" id="ARBA00009369"/>
    </source>
</evidence>
<comment type="function">
    <text evidence="5">Involved in formation and maintenance of cell shape.</text>
</comment>
<comment type="similarity">
    <text evidence="1 5">Belongs to the MreC family.</text>
</comment>
<dbReference type="OrthoDB" id="9811827at2"/>
<feature type="domain" description="Rod shape-determining protein MreC beta-barrel core" evidence="7">
    <location>
        <begin position="115"/>
        <end position="261"/>
    </location>
</feature>
<evidence type="ECO:0000256" key="3">
    <source>
        <dbReference type="ARBA" id="ARBA00022960"/>
    </source>
</evidence>
<dbReference type="InterPro" id="IPR042177">
    <property type="entry name" value="Cell/Rod_1"/>
</dbReference>
<dbReference type="Gene3D" id="2.40.10.350">
    <property type="entry name" value="Rod shape-determining protein MreC, domain 2"/>
    <property type="match status" value="1"/>
</dbReference>
<evidence type="ECO:0000313" key="8">
    <source>
        <dbReference type="EMBL" id="CUT04787.1"/>
    </source>
</evidence>
<dbReference type="Pfam" id="PF04085">
    <property type="entry name" value="MreC"/>
    <property type="match status" value="1"/>
</dbReference>
<dbReference type="InterPro" id="IPR055342">
    <property type="entry name" value="MreC_beta-barrel_core"/>
</dbReference>
<keyword evidence="6" id="KW-1133">Transmembrane helix</keyword>
<evidence type="ECO:0000256" key="5">
    <source>
        <dbReference type="PIRNR" id="PIRNR038471"/>
    </source>
</evidence>
<protein>
    <recommendedName>
        <fullName evidence="2 5">Cell shape-determining protein MreC</fullName>
    </recommendedName>
    <alternativeName>
        <fullName evidence="4 5">Cell shape protein MreC</fullName>
    </alternativeName>
</protein>
<keyword evidence="9" id="KW-1185">Reference proteome</keyword>
<dbReference type="GO" id="GO:0008360">
    <property type="term" value="P:regulation of cell shape"/>
    <property type="evidence" value="ECO:0007669"/>
    <property type="project" value="UniProtKB-KW"/>
</dbReference>
<dbReference type="RefSeq" id="WP_092351011.1">
    <property type="nucleotide sequence ID" value="NZ_CZVW01000028.1"/>
</dbReference>
<dbReference type="PIRSF" id="PIRSF038471">
    <property type="entry name" value="MreC"/>
    <property type="match status" value="1"/>
</dbReference>
<dbReference type="NCBIfam" id="TIGR00219">
    <property type="entry name" value="mreC"/>
    <property type="match status" value="1"/>
</dbReference>
<evidence type="ECO:0000256" key="6">
    <source>
        <dbReference type="SAM" id="Phobius"/>
    </source>
</evidence>